<evidence type="ECO:0000313" key="2">
    <source>
        <dbReference type="EMBL" id="KAA1095228.1"/>
    </source>
</evidence>
<dbReference type="AlphaFoldDB" id="A0A5B0P513"/>
<dbReference type="EMBL" id="VSWC01000079">
    <property type="protein sequence ID" value="KAA1095228.1"/>
    <property type="molecule type" value="Genomic_DNA"/>
</dbReference>
<name>A0A5B0P513_PUCGR</name>
<feature type="compositionally biased region" description="Polar residues" evidence="1">
    <location>
        <begin position="28"/>
        <end position="38"/>
    </location>
</feature>
<dbReference type="OrthoDB" id="10328031at2759"/>
<sequence length="245" mass="28087">MDQPGSKREKHYAHQSGRFGSSFPKLVNQDNAENTNSKGGARNPKRKVSQPRIPAIPHPPVNTLKRPSKDDGITQVRGINFIWANTNSHNDGGFTPYFHKNLLKLKGLIPLTIFNKAWQEEALSHHSKNRPKTKESSAKKNLWYHGLAIPDEWLQSFSDWTLNHQCFYETIKDRYNYPVLAKWLLLPKGNCEKLQKKHGFMVALCYDIRIRNNAFAFSVEKNGVESFSKPKRRMTLTPSPETSTS</sequence>
<reference evidence="2 3" key="1">
    <citation type="submission" date="2019-05" db="EMBL/GenBank/DDBJ databases">
        <title>Emergence of the Ug99 lineage of the wheat stem rust pathogen through somatic hybridization.</title>
        <authorList>
            <person name="Li F."/>
            <person name="Upadhyaya N.M."/>
            <person name="Sperschneider J."/>
            <person name="Matny O."/>
            <person name="Nguyen-Phuc H."/>
            <person name="Mago R."/>
            <person name="Raley C."/>
            <person name="Miller M.E."/>
            <person name="Silverstein K.A.T."/>
            <person name="Henningsen E."/>
            <person name="Hirsch C.D."/>
            <person name="Visser B."/>
            <person name="Pretorius Z.A."/>
            <person name="Steffenson B.J."/>
            <person name="Schwessinger B."/>
            <person name="Dodds P.N."/>
            <person name="Figueroa M."/>
        </authorList>
    </citation>
    <scope>NUCLEOTIDE SEQUENCE [LARGE SCALE GENOMIC DNA]</scope>
    <source>
        <strain evidence="2">21-0</strain>
    </source>
</reference>
<evidence type="ECO:0000256" key="1">
    <source>
        <dbReference type="SAM" id="MobiDB-lite"/>
    </source>
</evidence>
<organism evidence="2 3">
    <name type="scientific">Puccinia graminis f. sp. tritici</name>
    <dbReference type="NCBI Taxonomy" id="56615"/>
    <lineage>
        <taxon>Eukaryota</taxon>
        <taxon>Fungi</taxon>
        <taxon>Dikarya</taxon>
        <taxon>Basidiomycota</taxon>
        <taxon>Pucciniomycotina</taxon>
        <taxon>Pucciniomycetes</taxon>
        <taxon>Pucciniales</taxon>
        <taxon>Pucciniaceae</taxon>
        <taxon>Puccinia</taxon>
    </lineage>
</organism>
<keyword evidence="3" id="KW-1185">Reference proteome</keyword>
<feature type="region of interest" description="Disordered" evidence="1">
    <location>
        <begin position="1"/>
        <end position="70"/>
    </location>
</feature>
<evidence type="ECO:0000313" key="3">
    <source>
        <dbReference type="Proteomes" id="UP000324748"/>
    </source>
</evidence>
<gene>
    <name evidence="2" type="ORF">PGT21_036718</name>
</gene>
<protein>
    <submittedName>
        <fullName evidence="2">Uncharacterized protein</fullName>
    </submittedName>
</protein>
<accession>A0A5B0P513</accession>
<comment type="caution">
    <text evidence="2">The sequence shown here is derived from an EMBL/GenBank/DDBJ whole genome shotgun (WGS) entry which is preliminary data.</text>
</comment>
<proteinExistence type="predicted"/>
<dbReference type="Proteomes" id="UP000324748">
    <property type="component" value="Unassembled WGS sequence"/>
</dbReference>